<evidence type="ECO:0000256" key="1">
    <source>
        <dbReference type="ARBA" id="ARBA00009005"/>
    </source>
</evidence>
<dbReference type="Pfam" id="PF00656">
    <property type="entry name" value="Peptidase_C14"/>
    <property type="match status" value="1"/>
</dbReference>
<evidence type="ECO:0000313" key="5">
    <source>
        <dbReference type="Proteomes" id="UP000650582"/>
    </source>
</evidence>
<dbReference type="PANTHER" id="PTHR48104">
    <property type="entry name" value="METACASPASE-4"/>
    <property type="match status" value="1"/>
</dbReference>
<dbReference type="Gene3D" id="3.40.50.1460">
    <property type="match status" value="1"/>
</dbReference>
<dbReference type="InterPro" id="IPR050452">
    <property type="entry name" value="Metacaspase"/>
</dbReference>
<dbReference type="GO" id="GO:0005737">
    <property type="term" value="C:cytoplasm"/>
    <property type="evidence" value="ECO:0007669"/>
    <property type="project" value="TreeGrafter"/>
</dbReference>
<feature type="region of interest" description="Disordered" evidence="2">
    <location>
        <begin position="1"/>
        <end position="22"/>
    </location>
</feature>
<feature type="compositionally biased region" description="Polar residues" evidence="2">
    <location>
        <begin position="1"/>
        <end position="11"/>
    </location>
</feature>
<dbReference type="GO" id="GO:0006508">
    <property type="term" value="P:proteolysis"/>
    <property type="evidence" value="ECO:0007669"/>
    <property type="project" value="InterPro"/>
</dbReference>
<dbReference type="PANTHER" id="PTHR48104:SF30">
    <property type="entry name" value="METACASPASE-1"/>
    <property type="match status" value="1"/>
</dbReference>
<dbReference type="Proteomes" id="UP000650582">
    <property type="component" value="Unassembled WGS sequence"/>
</dbReference>
<gene>
    <name evidence="4" type="ORF">RHS04_07945</name>
</gene>
<proteinExistence type="inferred from homology"/>
<accession>A0A8H7H2L4</accession>
<evidence type="ECO:0000256" key="2">
    <source>
        <dbReference type="SAM" id="MobiDB-lite"/>
    </source>
</evidence>
<sequence>MTLTVTQSASRGAQDLPVATPSSPDRREIVAFIKHAISDGDLLPNTSDIKPARRRALIIAPQYREPGQTFGALPSTAADVKLVYELLVRSGYDRRNIRILCDVWSFNGRAHPTRENILHSLDWLVAGATKGDFRFLHFSGHGTQLTTDSSKGKESRILNSNSWLKMPGGWDTELSPSTMRGERITEQIITEAELVYYNEAIVTRISEEMDADLDPEGNEDSDSIGRIWDRELNEYISKLPEGCTITCIMDCCSSGRILSTSWEYDLVQLLKLSLRLVDLSRKLQGSGFRGKSTQATTERPPLYIPSLPSFNPTTENTTSLPSPSLLSPTIPSISAIASTVVNVLPQMVRYARIAMQEGIPDRERDMDRIRARIFAWSACHQRQLSWDSNDCQNGLLTRTFTETCLRLGTTAESPTRFTYNTLFEEVRHVKLVAESRAISPNPVPQFVQLWTSLQEENRLIEVGL</sequence>
<dbReference type="AlphaFoldDB" id="A0A8H7H2L4"/>
<name>A0A8H7H2L4_9AGAM</name>
<comment type="caution">
    <text evidence="4">The sequence shown here is derived from an EMBL/GenBank/DDBJ whole genome shotgun (WGS) entry which is preliminary data.</text>
</comment>
<protein>
    <submittedName>
        <fullName evidence="4">Caspase domain</fullName>
    </submittedName>
</protein>
<dbReference type="GO" id="GO:0004197">
    <property type="term" value="F:cysteine-type endopeptidase activity"/>
    <property type="evidence" value="ECO:0007669"/>
    <property type="project" value="InterPro"/>
</dbReference>
<dbReference type="EMBL" id="JACYCC010000213">
    <property type="protein sequence ID" value="KAF8672026.1"/>
    <property type="molecule type" value="Genomic_DNA"/>
</dbReference>
<organism evidence="4 5">
    <name type="scientific">Rhizoctonia solani</name>
    <dbReference type="NCBI Taxonomy" id="456999"/>
    <lineage>
        <taxon>Eukaryota</taxon>
        <taxon>Fungi</taxon>
        <taxon>Dikarya</taxon>
        <taxon>Basidiomycota</taxon>
        <taxon>Agaricomycotina</taxon>
        <taxon>Agaricomycetes</taxon>
        <taxon>Cantharellales</taxon>
        <taxon>Ceratobasidiaceae</taxon>
        <taxon>Rhizoctonia</taxon>
    </lineage>
</organism>
<evidence type="ECO:0000313" key="4">
    <source>
        <dbReference type="EMBL" id="KAF8672026.1"/>
    </source>
</evidence>
<comment type="similarity">
    <text evidence="1">Belongs to the peptidase C14B family.</text>
</comment>
<evidence type="ECO:0000259" key="3">
    <source>
        <dbReference type="Pfam" id="PF00656"/>
    </source>
</evidence>
<dbReference type="InterPro" id="IPR011600">
    <property type="entry name" value="Pept_C14_caspase"/>
</dbReference>
<feature type="domain" description="Peptidase C14 caspase" evidence="3">
    <location>
        <begin position="53"/>
        <end position="161"/>
    </location>
</feature>
<reference evidence="4" key="1">
    <citation type="submission" date="2020-09" db="EMBL/GenBank/DDBJ databases">
        <title>Comparative genome analyses of four rice-infecting Rhizoctonia solani isolates reveal extensive enrichment of homogalacturonan modification genes.</title>
        <authorList>
            <person name="Lee D.-Y."/>
            <person name="Jeon J."/>
            <person name="Kim K.-T."/>
            <person name="Cheong K."/>
            <person name="Song H."/>
            <person name="Choi G."/>
            <person name="Ko J."/>
            <person name="Opiyo S.O."/>
            <person name="Zuo S."/>
            <person name="Madhav S."/>
            <person name="Lee Y.-H."/>
            <person name="Wang G.-L."/>
        </authorList>
    </citation>
    <scope>NUCLEOTIDE SEQUENCE</scope>
    <source>
        <strain evidence="4">AG1-IA YN-7</strain>
    </source>
</reference>